<keyword evidence="1" id="KW-0614">Plasmid</keyword>
<protein>
    <submittedName>
        <fullName evidence="1">Uncharacterized protein</fullName>
    </submittedName>
</protein>
<geneLocation type="plasmid" evidence="1">
    <name>pRW1</name>
</geneLocation>
<name>A0A1J0RI58_9GAMM</name>
<dbReference type="RefSeq" id="WP_168455044.1">
    <property type="nucleotide sequence ID" value="NZ_CP018141.1"/>
</dbReference>
<dbReference type="AlphaFoldDB" id="A0A1J0RI58"/>
<dbReference type="EMBL" id="CP018141">
    <property type="protein sequence ID" value="APD77621.1"/>
    <property type="molecule type" value="Genomic_DNA"/>
</dbReference>
<accession>A0A1J0RI58</accession>
<evidence type="ECO:0000313" key="1">
    <source>
        <dbReference type="EMBL" id="APD77621.1"/>
    </source>
</evidence>
<organism evidence="1">
    <name type="scientific">Acinetobacter larvae</name>
    <dbReference type="NCBI Taxonomy" id="1789224"/>
    <lineage>
        <taxon>Bacteria</taxon>
        <taxon>Pseudomonadati</taxon>
        <taxon>Pseudomonadota</taxon>
        <taxon>Gammaproteobacteria</taxon>
        <taxon>Moraxellales</taxon>
        <taxon>Moraxellaceae</taxon>
        <taxon>Acinetobacter</taxon>
    </lineage>
</organism>
<gene>
    <name evidence="1" type="ORF">BFG52_16590</name>
</gene>
<sequence length="160" mass="19161">MNDAEKFQFKLELTLNLNSANEIQNWATARIDQDIADSDALEICFFSKENQVLDYFNNIQFEWLNLEPMLKRKIFRNVLKRYIQLALTIEYSEELIYSLFKKLRELSRIADDEVLYDFIMHYDDEFYLSVDGISNLVHEQVWPIFINELGKWLSSNSNRI</sequence>
<proteinExistence type="predicted"/>
<reference evidence="1" key="1">
    <citation type="submission" date="2016-11" db="EMBL/GenBank/DDBJ databases">
        <authorList>
            <person name="Jaros S."/>
            <person name="Januszkiewicz K."/>
            <person name="Wedrychowicz H."/>
        </authorList>
    </citation>
    <scope>NUCLEOTIDE SEQUENCE</scope>
    <source>
        <strain evidence="1">BRTC-1</strain>
        <plasmid evidence="1">pRW1</plasmid>
    </source>
</reference>